<feature type="domain" description="Calcineurin-like phosphoesterase" evidence="2">
    <location>
        <begin position="76"/>
        <end position="318"/>
    </location>
</feature>
<dbReference type="PANTHER" id="PTHR32440">
    <property type="entry name" value="PHOSPHATASE DCR2-RELATED-RELATED"/>
    <property type="match status" value="1"/>
</dbReference>
<keyword evidence="5" id="KW-1185">Reference proteome</keyword>
<feature type="signal peptide" evidence="1">
    <location>
        <begin position="1"/>
        <end position="15"/>
    </location>
</feature>
<dbReference type="GO" id="GO:0005737">
    <property type="term" value="C:cytoplasm"/>
    <property type="evidence" value="ECO:0007669"/>
    <property type="project" value="TreeGrafter"/>
</dbReference>
<evidence type="ECO:0000313" key="4">
    <source>
        <dbReference type="EMBL" id="VFT79608.1"/>
    </source>
</evidence>
<dbReference type="EMBL" id="CAADRA010000275">
    <property type="protein sequence ID" value="VFT79608.1"/>
    <property type="molecule type" value="Genomic_DNA"/>
</dbReference>
<reference evidence="4 5" key="1">
    <citation type="submission" date="2019-03" db="EMBL/GenBank/DDBJ databases">
        <authorList>
            <person name="Gaulin E."/>
            <person name="Dumas B."/>
        </authorList>
    </citation>
    <scope>NUCLEOTIDE SEQUENCE [LARGE SCALE GENOMIC DNA]</scope>
    <source>
        <strain evidence="4">CBS 568.67</strain>
    </source>
</reference>
<protein>
    <submittedName>
        <fullName evidence="4">Aste57867_2407 protein</fullName>
    </submittedName>
</protein>
<dbReference type="Pfam" id="PF00149">
    <property type="entry name" value="Metallophos"/>
    <property type="match status" value="1"/>
</dbReference>
<dbReference type="OrthoDB" id="783096at2759"/>
<dbReference type="PANTHER" id="PTHR32440:SF0">
    <property type="entry name" value="PHOSPHATASE DCR2-RELATED"/>
    <property type="match status" value="1"/>
</dbReference>
<dbReference type="InterPro" id="IPR029052">
    <property type="entry name" value="Metallo-depent_PP-like"/>
</dbReference>
<sequence length="390" mass="42508">MRTVCLLAIFATALASQIYDNDNTSTTIADQLPKMEAEFGPLVSAADDAEAGDDEQVQATKVPLYANPIGAGLAYKILQVPDMHFTGLSLYPCTGKPADMVICVEAHMKKMLGRMLDDVKPDFVVFTGDQIEAMHFPHTKSASGTIRTYAAEVINRGLPWATVFGNHDENFDLPTLVANKDAQMSFIQTLPKSYSKAGPKGIGGVSNYQLAIQAPSNGFWGARDIDVLRFYFVDTGKDGVVTTQQHAYMEDLAHAHADQDVPALMFFHIPTPHYKNFTGVGQGAKGEAVSSGKDNAGLFDTMVAMGDVKASFVGHDHYNDYCFYEAPLHLCYGGGVGYGAAYGKADHARTARVIEWNVTAEHETIVTWLYRQGSNNANPAKYTIFERVLP</sequence>
<accession>A0A485K8K0</accession>
<feature type="chain" id="PRO_5033828562" evidence="1">
    <location>
        <begin position="16"/>
        <end position="390"/>
    </location>
</feature>
<dbReference type="InterPro" id="IPR004843">
    <property type="entry name" value="Calcineurin-like_PHP"/>
</dbReference>
<evidence type="ECO:0000259" key="2">
    <source>
        <dbReference type="Pfam" id="PF00149"/>
    </source>
</evidence>
<gene>
    <name evidence="4" type="primary">Aste57867_2407</name>
    <name evidence="3" type="ORF">As57867_002401</name>
    <name evidence="4" type="ORF">ASTE57867_2407</name>
</gene>
<dbReference type="EMBL" id="VJMH01000275">
    <property type="protein sequence ID" value="KAF0717256.1"/>
    <property type="molecule type" value="Genomic_DNA"/>
</dbReference>
<organism evidence="4 5">
    <name type="scientific">Aphanomyces stellatus</name>
    <dbReference type="NCBI Taxonomy" id="120398"/>
    <lineage>
        <taxon>Eukaryota</taxon>
        <taxon>Sar</taxon>
        <taxon>Stramenopiles</taxon>
        <taxon>Oomycota</taxon>
        <taxon>Saprolegniomycetes</taxon>
        <taxon>Saprolegniales</taxon>
        <taxon>Verrucalvaceae</taxon>
        <taxon>Aphanomyces</taxon>
    </lineage>
</organism>
<dbReference type="Proteomes" id="UP000332933">
    <property type="component" value="Unassembled WGS sequence"/>
</dbReference>
<evidence type="ECO:0000313" key="5">
    <source>
        <dbReference type="Proteomes" id="UP000332933"/>
    </source>
</evidence>
<evidence type="ECO:0000313" key="3">
    <source>
        <dbReference type="EMBL" id="KAF0717256.1"/>
    </source>
</evidence>
<name>A0A485K8K0_9STRA</name>
<dbReference type="SUPFAM" id="SSF56300">
    <property type="entry name" value="Metallo-dependent phosphatases"/>
    <property type="match status" value="1"/>
</dbReference>
<dbReference type="GO" id="GO:0016788">
    <property type="term" value="F:hydrolase activity, acting on ester bonds"/>
    <property type="evidence" value="ECO:0007669"/>
    <property type="project" value="TreeGrafter"/>
</dbReference>
<proteinExistence type="predicted"/>
<keyword evidence="1" id="KW-0732">Signal</keyword>
<evidence type="ECO:0000256" key="1">
    <source>
        <dbReference type="SAM" id="SignalP"/>
    </source>
</evidence>
<dbReference type="Gene3D" id="3.60.21.10">
    <property type="match status" value="1"/>
</dbReference>
<reference evidence="3" key="2">
    <citation type="submission" date="2019-06" db="EMBL/GenBank/DDBJ databases">
        <title>Genomics analysis of Aphanomyces spp. identifies a new class of oomycete effector associated with host adaptation.</title>
        <authorList>
            <person name="Gaulin E."/>
        </authorList>
    </citation>
    <scope>NUCLEOTIDE SEQUENCE</scope>
    <source>
        <strain evidence="3">CBS 578.67</strain>
    </source>
</reference>
<dbReference type="AlphaFoldDB" id="A0A485K8K0"/>